<dbReference type="PANTHER" id="PTHR47767:SF1">
    <property type="entry name" value="ADHESION G PROTEIN-COUPLED RECEPTOR G7"/>
    <property type="match status" value="1"/>
</dbReference>
<dbReference type="Proteomes" id="UP000092462">
    <property type="component" value="Unassembled WGS sequence"/>
</dbReference>
<dbReference type="EMBL" id="AJVK01010921">
    <property type="status" value="NOT_ANNOTATED_CDS"/>
    <property type="molecule type" value="Genomic_DNA"/>
</dbReference>
<evidence type="ECO:0000256" key="2">
    <source>
        <dbReference type="ARBA" id="ARBA00022692"/>
    </source>
</evidence>
<protein>
    <recommendedName>
        <fullName evidence="5">G-protein coupled receptors family 2 profile 2 domain-containing protein</fullName>
    </recommendedName>
</protein>
<evidence type="ECO:0000256" key="4">
    <source>
        <dbReference type="ARBA" id="ARBA00023136"/>
    </source>
</evidence>
<dbReference type="InterPro" id="IPR000832">
    <property type="entry name" value="GPCR_2_secretin-like"/>
</dbReference>
<accession>A0A1B0D3B5</accession>
<reference evidence="6" key="1">
    <citation type="submission" date="2022-08" db="UniProtKB">
        <authorList>
            <consortium name="EnsemblMetazoa"/>
        </authorList>
    </citation>
    <scope>IDENTIFICATION</scope>
    <source>
        <strain evidence="6">Israel</strain>
    </source>
</reference>
<dbReference type="InterPro" id="IPR000203">
    <property type="entry name" value="GPS"/>
</dbReference>
<comment type="subcellular location">
    <subcellularLocation>
        <location evidence="1">Membrane</location>
        <topology evidence="1">Multi-pass membrane protein</topology>
    </subcellularLocation>
</comment>
<keyword evidence="4" id="KW-0472">Membrane</keyword>
<dbReference type="PRINTS" id="PR00249">
    <property type="entry name" value="GPCRSECRETIN"/>
</dbReference>
<sequence length="541" mass="60898">MNERIMNEILVNASISNKTISGQEANRLLGVIEVKAKNIISYVIDPTVANVSGIALYQSGSNSSDLSDFQLEYLYANQSTVDLLEGRSDLEVATFVPQDLLVRINEINQTVSPNITVQPKPPLRIVITVMATDRMFQENRNVSYYRANGRIVTVTIPGYGPNLPTFLPIVFHTTQDIGNGSQACGFWNFAPTDRDVYSEWSTTGCEFLSMSSTTDPPIVLCGCSHITNFAFLLTGVFKHELPPEELLIYEMHAFALDLITVLGCSLSLAGVVGIWITAIFFKTWREKAGSKVILHLSVGIAMQMLLFLFINAEYLIKDINNADKRIICITLGALLQYSVLVVFAWMLITAYLQYLRYVVVFGNPRPPHFTIKSIIVGWILPTIPVILVLGLATDSYLPPNFYDNVNFREKNCYPHGNSLYFGVLLPVAVIFLANFATYIAVIYSITRKMDKSTKKNDTKIQLAQFRLSVLLFFLLGMSWIFGFLVYTEQDGNLIFSYLFCIIATLQGFVLFAYFVIMDPSTRKLWEQFFTSLRCGKSEKFT</sequence>
<dbReference type="PROSITE" id="PS50261">
    <property type="entry name" value="G_PROTEIN_RECEP_F2_4"/>
    <property type="match status" value="1"/>
</dbReference>
<proteinExistence type="predicted"/>
<dbReference type="FunFam" id="1.20.1070.10:FF:000290">
    <property type="entry name" value="GG11888"/>
    <property type="match status" value="1"/>
</dbReference>
<keyword evidence="2" id="KW-0812">Transmembrane</keyword>
<dbReference type="GO" id="GO:0004930">
    <property type="term" value="F:G protein-coupled receptor activity"/>
    <property type="evidence" value="ECO:0007669"/>
    <property type="project" value="InterPro"/>
</dbReference>
<dbReference type="InterPro" id="IPR053066">
    <property type="entry name" value="ADGR_G7"/>
</dbReference>
<evidence type="ECO:0000313" key="7">
    <source>
        <dbReference type="Proteomes" id="UP000092462"/>
    </source>
</evidence>
<evidence type="ECO:0000259" key="5">
    <source>
        <dbReference type="PROSITE" id="PS50261"/>
    </source>
</evidence>
<dbReference type="InterPro" id="IPR017981">
    <property type="entry name" value="GPCR_2-like_7TM"/>
</dbReference>
<dbReference type="GO" id="GO:0016020">
    <property type="term" value="C:membrane"/>
    <property type="evidence" value="ECO:0007669"/>
    <property type="project" value="UniProtKB-SubCell"/>
</dbReference>
<keyword evidence="3" id="KW-1133">Transmembrane helix</keyword>
<organism evidence="6 7">
    <name type="scientific">Phlebotomus papatasi</name>
    <name type="common">Sandfly</name>
    <dbReference type="NCBI Taxonomy" id="29031"/>
    <lineage>
        <taxon>Eukaryota</taxon>
        <taxon>Metazoa</taxon>
        <taxon>Ecdysozoa</taxon>
        <taxon>Arthropoda</taxon>
        <taxon>Hexapoda</taxon>
        <taxon>Insecta</taxon>
        <taxon>Pterygota</taxon>
        <taxon>Neoptera</taxon>
        <taxon>Endopterygota</taxon>
        <taxon>Diptera</taxon>
        <taxon>Nematocera</taxon>
        <taxon>Psychodoidea</taxon>
        <taxon>Psychodidae</taxon>
        <taxon>Phlebotomus</taxon>
        <taxon>Phlebotomus</taxon>
    </lineage>
</organism>
<evidence type="ECO:0000256" key="1">
    <source>
        <dbReference type="ARBA" id="ARBA00004141"/>
    </source>
</evidence>
<dbReference type="CDD" id="cd15040">
    <property type="entry name" value="7tmB2_Adhesion"/>
    <property type="match status" value="1"/>
</dbReference>
<dbReference type="PANTHER" id="PTHR47767">
    <property type="entry name" value="ADHESION G PROTEIN-COUPLED RECEPTOR G7"/>
    <property type="match status" value="1"/>
</dbReference>
<dbReference type="AlphaFoldDB" id="A0A1B0D3B5"/>
<keyword evidence="7" id="KW-1185">Reference proteome</keyword>
<dbReference type="InterPro" id="IPR046338">
    <property type="entry name" value="GAIN_dom_sf"/>
</dbReference>
<feature type="domain" description="G-protein coupled receptors family 2 profile 2" evidence="5">
    <location>
        <begin position="256"/>
        <end position="518"/>
    </location>
</feature>
<dbReference type="Gene3D" id="1.20.1070.10">
    <property type="entry name" value="Rhodopsin 7-helix transmembrane proteins"/>
    <property type="match status" value="1"/>
</dbReference>
<dbReference type="Gene3D" id="2.60.220.50">
    <property type="match status" value="1"/>
</dbReference>
<dbReference type="Pfam" id="PF01825">
    <property type="entry name" value="GPS"/>
    <property type="match status" value="1"/>
</dbReference>
<dbReference type="GO" id="GO:0007166">
    <property type="term" value="P:cell surface receptor signaling pathway"/>
    <property type="evidence" value="ECO:0007669"/>
    <property type="project" value="InterPro"/>
</dbReference>
<evidence type="ECO:0000313" key="6">
    <source>
        <dbReference type="EnsemblMetazoa" id="PPAI001838-PA"/>
    </source>
</evidence>
<dbReference type="VEuPathDB" id="VectorBase:PPAI001838"/>
<dbReference type="EnsemblMetazoa" id="PPAI001838-RA">
    <property type="protein sequence ID" value="PPAI001838-PA"/>
    <property type="gene ID" value="PPAI001838"/>
</dbReference>
<dbReference type="VEuPathDB" id="VectorBase:PPAPM1_012414"/>
<dbReference type="Pfam" id="PF00002">
    <property type="entry name" value="7tm_2"/>
    <property type="match status" value="1"/>
</dbReference>
<evidence type="ECO:0000256" key="3">
    <source>
        <dbReference type="ARBA" id="ARBA00022989"/>
    </source>
</evidence>
<name>A0A1B0D3B5_PHLPP</name>